<dbReference type="AlphaFoldDB" id="A0A7J7L7Y1"/>
<gene>
    <name evidence="2" type="ORF">GIB67_009886</name>
</gene>
<sequence length="167" mass="19048">MVENRGIIESSSLYLSQSRNQAVNRGIGGKSESRNQQQALLLSSPYFAFSGQGIPNSISENQGLFPPFVFSTSVMCMIVKEIPTNRQTLMYIATWPKEVRKIVVDLLDKPVQVNIGRIDELVANKSITQRRRKYLHMLVEDAIMKEDEDAGIRARRPHRCYAYDWPS</sequence>
<keyword evidence="1" id="KW-0694">RNA-binding</keyword>
<dbReference type="Proteomes" id="UP000541444">
    <property type="component" value="Unassembled WGS sequence"/>
</dbReference>
<dbReference type="InterPro" id="IPR027417">
    <property type="entry name" value="P-loop_NTPase"/>
</dbReference>
<dbReference type="OrthoDB" id="1928778at2759"/>
<organism evidence="2 3">
    <name type="scientific">Kingdonia uniflora</name>
    <dbReference type="NCBI Taxonomy" id="39325"/>
    <lineage>
        <taxon>Eukaryota</taxon>
        <taxon>Viridiplantae</taxon>
        <taxon>Streptophyta</taxon>
        <taxon>Embryophyta</taxon>
        <taxon>Tracheophyta</taxon>
        <taxon>Spermatophyta</taxon>
        <taxon>Magnoliopsida</taxon>
        <taxon>Ranunculales</taxon>
        <taxon>Circaeasteraceae</taxon>
        <taxon>Kingdonia</taxon>
    </lineage>
</organism>
<proteinExistence type="predicted"/>
<evidence type="ECO:0000313" key="3">
    <source>
        <dbReference type="Proteomes" id="UP000541444"/>
    </source>
</evidence>
<keyword evidence="3" id="KW-1185">Reference proteome</keyword>
<protein>
    <submittedName>
        <fullName evidence="2">Uncharacterized protein</fullName>
    </submittedName>
</protein>
<evidence type="ECO:0000256" key="1">
    <source>
        <dbReference type="ARBA" id="ARBA00022884"/>
    </source>
</evidence>
<dbReference type="Gene3D" id="3.40.50.300">
    <property type="entry name" value="P-loop containing nucleotide triphosphate hydrolases"/>
    <property type="match status" value="1"/>
</dbReference>
<comment type="caution">
    <text evidence="2">The sequence shown here is derived from an EMBL/GenBank/DDBJ whole genome shotgun (WGS) entry which is preliminary data.</text>
</comment>
<accession>A0A7J7L7Y1</accession>
<evidence type="ECO:0000313" key="2">
    <source>
        <dbReference type="EMBL" id="KAF6138692.1"/>
    </source>
</evidence>
<name>A0A7J7L7Y1_9MAGN</name>
<dbReference type="GO" id="GO:0003723">
    <property type="term" value="F:RNA binding"/>
    <property type="evidence" value="ECO:0007669"/>
    <property type="project" value="UniProtKB-KW"/>
</dbReference>
<dbReference type="EMBL" id="JACGCM010002558">
    <property type="protein sequence ID" value="KAF6138692.1"/>
    <property type="molecule type" value="Genomic_DNA"/>
</dbReference>
<dbReference type="PANTHER" id="PTHR47958">
    <property type="entry name" value="ATP-DEPENDENT RNA HELICASE DBP3"/>
    <property type="match status" value="1"/>
</dbReference>
<reference evidence="2 3" key="1">
    <citation type="journal article" date="2020" name="IScience">
        <title>Genome Sequencing of the Endangered Kingdonia uniflora (Circaeasteraceae, Ranunculales) Reveals Potential Mechanisms of Evolutionary Specialization.</title>
        <authorList>
            <person name="Sun Y."/>
            <person name="Deng T."/>
            <person name="Zhang A."/>
            <person name="Moore M.J."/>
            <person name="Landis J.B."/>
            <person name="Lin N."/>
            <person name="Zhang H."/>
            <person name="Zhang X."/>
            <person name="Huang J."/>
            <person name="Zhang X."/>
            <person name="Sun H."/>
            <person name="Wang H."/>
        </authorList>
    </citation>
    <scope>NUCLEOTIDE SEQUENCE [LARGE SCALE GENOMIC DNA]</scope>
    <source>
        <strain evidence="2">TB1705</strain>
        <tissue evidence="2">Leaf</tissue>
    </source>
</reference>